<dbReference type="InterPro" id="IPR017871">
    <property type="entry name" value="ABC_transporter-like_CS"/>
</dbReference>
<dbReference type="Pfam" id="PF00005">
    <property type="entry name" value="ABC_tran"/>
    <property type="match status" value="2"/>
</dbReference>
<keyword evidence="3 6" id="KW-0067">ATP-binding</keyword>
<name>A0A2P8DE42_9ACTN</name>
<dbReference type="AlphaFoldDB" id="A0A2P8DE42"/>
<dbReference type="EMBL" id="PYGA01000015">
    <property type="protein sequence ID" value="PSK95475.1"/>
    <property type="molecule type" value="Genomic_DNA"/>
</dbReference>
<dbReference type="PANTHER" id="PTHR19211:SF14">
    <property type="entry name" value="ATP-BINDING CASSETTE SUB-FAMILY F MEMBER 1"/>
    <property type="match status" value="1"/>
</dbReference>
<protein>
    <submittedName>
        <fullName evidence="6">Macrolide transport system ATP-binding/permease protein</fullName>
    </submittedName>
</protein>
<dbReference type="FunFam" id="3.40.50.300:FF:000011">
    <property type="entry name" value="Putative ABC transporter ATP-binding component"/>
    <property type="match status" value="1"/>
</dbReference>
<dbReference type="SMART" id="SM00382">
    <property type="entry name" value="AAA"/>
    <property type="match status" value="2"/>
</dbReference>
<dbReference type="GO" id="GO:0016887">
    <property type="term" value="F:ATP hydrolysis activity"/>
    <property type="evidence" value="ECO:0007669"/>
    <property type="project" value="InterPro"/>
</dbReference>
<evidence type="ECO:0000313" key="7">
    <source>
        <dbReference type="Proteomes" id="UP000240542"/>
    </source>
</evidence>
<evidence type="ECO:0000313" key="6">
    <source>
        <dbReference type="EMBL" id="PSK95475.1"/>
    </source>
</evidence>
<dbReference type="PROSITE" id="PS50893">
    <property type="entry name" value="ABC_TRANSPORTER_2"/>
    <property type="match status" value="2"/>
</dbReference>
<dbReference type="PROSITE" id="PS00211">
    <property type="entry name" value="ABC_TRANSPORTER_1"/>
    <property type="match status" value="2"/>
</dbReference>
<dbReference type="OrthoDB" id="3207002at2"/>
<evidence type="ECO:0000259" key="5">
    <source>
        <dbReference type="PROSITE" id="PS50893"/>
    </source>
</evidence>
<dbReference type="RefSeq" id="WP_106584802.1">
    <property type="nucleotide sequence ID" value="NZ_PYGA01000015.1"/>
</dbReference>
<dbReference type="InterPro" id="IPR003439">
    <property type="entry name" value="ABC_transporter-like_ATP-bd"/>
</dbReference>
<keyword evidence="1" id="KW-0677">Repeat</keyword>
<reference evidence="6 7" key="1">
    <citation type="submission" date="2018-03" db="EMBL/GenBank/DDBJ databases">
        <title>Genomic Encyclopedia of Archaeal and Bacterial Type Strains, Phase II (KMG-II): from individual species to whole genera.</title>
        <authorList>
            <person name="Goeker M."/>
        </authorList>
    </citation>
    <scope>NUCLEOTIDE SEQUENCE [LARGE SCALE GENOMIC DNA]</scope>
    <source>
        <strain evidence="6 7">DSM 45312</strain>
    </source>
</reference>
<feature type="region of interest" description="Disordered" evidence="4">
    <location>
        <begin position="306"/>
        <end position="426"/>
    </location>
</feature>
<keyword evidence="7" id="KW-1185">Reference proteome</keyword>
<dbReference type="PANTHER" id="PTHR19211">
    <property type="entry name" value="ATP-BINDING TRANSPORT PROTEIN-RELATED"/>
    <property type="match status" value="1"/>
</dbReference>
<dbReference type="GO" id="GO:0005524">
    <property type="term" value="F:ATP binding"/>
    <property type="evidence" value="ECO:0007669"/>
    <property type="project" value="UniProtKB-KW"/>
</dbReference>
<dbReference type="Proteomes" id="UP000240542">
    <property type="component" value="Unassembled WGS sequence"/>
</dbReference>
<dbReference type="Gene3D" id="3.40.50.300">
    <property type="entry name" value="P-loop containing nucleotide triphosphate hydrolases"/>
    <property type="match status" value="2"/>
</dbReference>
<dbReference type="InterPro" id="IPR003593">
    <property type="entry name" value="AAA+_ATPase"/>
</dbReference>
<sequence length="629" mass="65628">MTTAPTLAASRLTLTDATKRYGERTVLDCVSLSVKPGERVGIIGDNGSGKSTLLRLLSGREAPDGGDAAVSAPGGIGYLAQTPTPSLLGADLNEPTVGDIIDAALAHLRSIEARIRAAESALGTAEPKQLDAYGELLAEFEARGGYQADARVDAALHGLGLPRLPRDRTLRTLSGGECSRLALAATLAADPELLLLDEPTNHLDDVATAWLEDRLRRHRGTVVAITHDRVFLDRVTTTILEVDRDTRAVTAYGNGYRGYLAAKAAARQRWAQEYRDWLAEIDRQERIAESAGAWLGGISRKGPAWFSGNGAHRSRSSSHSTSNKVRAARERLRRLRADPVPVPPEPLRFHADPATTDNGGTGDPGGSGGPGRTGGSGRSGEPGGSGGTGGSGSSDGTGDSGGSGGRGGSAGSGGTGPTCGTGGVLPAAEPAVPPAVPPLVELRDVAVGHRLSVDRLRIARGERVLVTGPNGAGKSTLLHVLAGELTPDRGTGRRPSRVGLLHQEHTVAHPQRTVLEAFAAGRPGPPADHRSALLALGLFRAADLGVAVGDLSVGQQRRIELARLVTGRIDLLLLDEPTNHFSPVLVEELEEALSAYRGALVVVSHDRRLRERTAATRIHMCDGVLTTAG</sequence>
<keyword evidence="2" id="KW-0547">Nucleotide-binding</keyword>
<dbReference type="SUPFAM" id="SSF52540">
    <property type="entry name" value="P-loop containing nucleoside triphosphate hydrolases"/>
    <property type="match status" value="2"/>
</dbReference>
<evidence type="ECO:0000256" key="4">
    <source>
        <dbReference type="SAM" id="MobiDB-lite"/>
    </source>
</evidence>
<accession>A0A2P8DE42</accession>
<feature type="domain" description="ABC transporter" evidence="5">
    <location>
        <begin position="434"/>
        <end position="629"/>
    </location>
</feature>
<organism evidence="6 7">
    <name type="scientific">Murinocardiopsis flavida</name>
    <dbReference type="NCBI Taxonomy" id="645275"/>
    <lineage>
        <taxon>Bacteria</taxon>
        <taxon>Bacillati</taxon>
        <taxon>Actinomycetota</taxon>
        <taxon>Actinomycetes</taxon>
        <taxon>Streptosporangiales</taxon>
        <taxon>Nocardiopsidaceae</taxon>
        <taxon>Murinocardiopsis</taxon>
    </lineage>
</organism>
<evidence type="ECO:0000256" key="1">
    <source>
        <dbReference type="ARBA" id="ARBA00022737"/>
    </source>
</evidence>
<evidence type="ECO:0000256" key="3">
    <source>
        <dbReference type="ARBA" id="ARBA00022840"/>
    </source>
</evidence>
<dbReference type="CDD" id="cd03221">
    <property type="entry name" value="ABCF_EF-3"/>
    <property type="match status" value="1"/>
</dbReference>
<dbReference type="InterPro" id="IPR050611">
    <property type="entry name" value="ABCF"/>
</dbReference>
<dbReference type="InterPro" id="IPR027417">
    <property type="entry name" value="P-loop_NTPase"/>
</dbReference>
<evidence type="ECO:0000256" key="2">
    <source>
        <dbReference type="ARBA" id="ARBA00022741"/>
    </source>
</evidence>
<feature type="compositionally biased region" description="Gly residues" evidence="4">
    <location>
        <begin position="359"/>
        <end position="423"/>
    </location>
</feature>
<gene>
    <name evidence="6" type="ORF">CLV63_115138</name>
</gene>
<proteinExistence type="predicted"/>
<feature type="domain" description="ABC transporter" evidence="5">
    <location>
        <begin position="12"/>
        <end position="269"/>
    </location>
</feature>
<feature type="compositionally biased region" description="Low complexity" evidence="4">
    <location>
        <begin position="307"/>
        <end position="323"/>
    </location>
</feature>
<comment type="caution">
    <text evidence="6">The sequence shown here is derived from an EMBL/GenBank/DDBJ whole genome shotgun (WGS) entry which is preliminary data.</text>
</comment>